<dbReference type="PROSITE" id="PS51725">
    <property type="entry name" value="ABM"/>
    <property type="match status" value="1"/>
</dbReference>
<dbReference type="SUPFAM" id="SSF54909">
    <property type="entry name" value="Dimeric alpha+beta barrel"/>
    <property type="match status" value="2"/>
</dbReference>
<dbReference type="AlphaFoldDB" id="A0A2H3SWC2"/>
<dbReference type="VEuPathDB" id="FungiDB:HZS61_014727"/>
<dbReference type="OrthoDB" id="4520428at2759"/>
<dbReference type="InterPro" id="IPR007138">
    <property type="entry name" value="ABM_dom"/>
</dbReference>
<sequence>MSPTIVVSRYVAINKDARQVAVHGLSTVAKSAQQQPGVTKYAITIPRDESDDKSCYVIEEYTDQAAYNSHLGSKAVADLTSLLSAGALLEIPVIVSVFKATSSFTRPETSQITDPFILIATFDYREDTRAGALEGWQDLTSAIFPTDPGTFVYTVAKDAVNADRVGSVAVYESEKYFWDTHVPNPAIGANKAKYGDIRTKTDLSYFNIVGGYLINDTTHSKL</sequence>
<evidence type="ECO:0000259" key="1">
    <source>
        <dbReference type="PROSITE" id="PS51725"/>
    </source>
</evidence>
<feature type="domain" description="ABM" evidence="1">
    <location>
        <begin position="5"/>
        <end position="98"/>
    </location>
</feature>
<dbReference type="Gene3D" id="3.30.70.100">
    <property type="match status" value="1"/>
</dbReference>
<accession>A0A2H3SWC2</accession>
<dbReference type="Pfam" id="PF03992">
    <property type="entry name" value="ABM"/>
    <property type="match status" value="1"/>
</dbReference>
<dbReference type="EMBL" id="FMJY01000003">
    <property type="protein sequence ID" value="SCO80756.1"/>
    <property type="molecule type" value="Genomic_DNA"/>
</dbReference>
<name>A0A2H3SWC2_FUSOX</name>
<dbReference type="PANTHER" id="PTHR40624">
    <property type="entry name" value="BIOSYNTHESIS MONOOXYGENASE, PUTATIVE (AFU_ORTHOLOGUE AFUA_1G12025)-RELATED"/>
    <property type="match status" value="1"/>
</dbReference>
<protein>
    <recommendedName>
        <fullName evidence="1">ABM domain-containing protein</fullName>
    </recommendedName>
</protein>
<dbReference type="Proteomes" id="UP000219369">
    <property type="component" value="Unassembled WGS sequence"/>
</dbReference>
<evidence type="ECO:0000313" key="2">
    <source>
        <dbReference type="EMBL" id="SCO80756.1"/>
    </source>
</evidence>
<reference evidence="3" key="1">
    <citation type="submission" date="2016-09" db="EMBL/GenBank/DDBJ databases">
        <authorList>
            <person name="Guldener U."/>
        </authorList>
    </citation>
    <scope>NUCLEOTIDE SEQUENCE [LARGE SCALE GENOMIC DNA]</scope>
    <source>
        <strain evidence="3">V64-1</strain>
    </source>
</reference>
<gene>
    <name evidence="2" type="ORF">FRV6_04969</name>
</gene>
<organism evidence="2 3">
    <name type="scientific">Fusarium oxysporum</name>
    <name type="common">Fusarium vascular wilt</name>
    <dbReference type="NCBI Taxonomy" id="5507"/>
    <lineage>
        <taxon>Eukaryota</taxon>
        <taxon>Fungi</taxon>
        <taxon>Dikarya</taxon>
        <taxon>Ascomycota</taxon>
        <taxon>Pezizomycotina</taxon>
        <taxon>Sordariomycetes</taxon>
        <taxon>Hypocreomycetidae</taxon>
        <taxon>Hypocreales</taxon>
        <taxon>Nectriaceae</taxon>
        <taxon>Fusarium</taxon>
        <taxon>Fusarium oxysporum species complex</taxon>
    </lineage>
</organism>
<dbReference type="PANTHER" id="PTHR40624:SF1">
    <property type="entry name" value="BIOSYNTHESIS MONOOXYGENASE, PUTATIVE (AFU_ORTHOLOGUE AFUA_1G12025)-RELATED"/>
    <property type="match status" value="1"/>
</dbReference>
<proteinExistence type="predicted"/>
<evidence type="ECO:0000313" key="3">
    <source>
        <dbReference type="Proteomes" id="UP000219369"/>
    </source>
</evidence>
<dbReference type="InterPro" id="IPR011008">
    <property type="entry name" value="Dimeric_a/b-barrel"/>
</dbReference>